<dbReference type="CDD" id="cd06257">
    <property type="entry name" value="DnaJ"/>
    <property type="match status" value="1"/>
</dbReference>
<dbReference type="Pfam" id="PF09320">
    <property type="entry name" value="DUF1977"/>
    <property type="match status" value="1"/>
</dbReference>
<gene>
    <name evidence="8" type="primary">HLJ1</name>
    <name evidence="8" type="ORF">MFIFM68171_03668</name>
</gene>
<dbReference type="PANTHER" id="PTHR43908:SF3">
    <property type="entry name" value="AT29763P-RELATED"/>
    <property type="match status" value="1"/>
</dbReference>
<feature type="region of interest" description="Disordered" evidence="6">
    <location>
        <begin position="125"/>
        <end position="148"/>
    </location>
</feature>
<dbReference type="EMBL" id="BAAFSV010000002">
    <property type="protein sequence ID" value="GAB1313458.1"/>
    <property type="molecule type" value="Genomic_DNA"/>
</dbReference>
<keyword evidence="5" id="KW-0472">Membrane</keyword>
<dbReference type="InterPro" id="IPR015399">
    <property type="entry name" value="DUF1977_DnaJ-like"/>
</dbReference>
<dbReference type="PANTHER" id="PTHR43908">
    <property type="entry name" value="AT29763P-RELATED"/>
    <property type="match status" value="1"/>
</dbReference>
<keyword evidence="4" id="KW-1133">Transmembrane helix</keyword>
<dbReference type="SUPFAM" id="SSF46565">
    <property type="entry name" value="Chaperone J-domain"/>
    <property type="match status" value="1"/>
</dbReference>
<dbReference type="InterPro" id="IPR051100">
    <property type="entry name" value="DnaJ_subfamily_B/C"/>
</dbReference>
<dbReference type="Gene3D" id="1.10.287.110">
    <property type="entry name" value="DnaJ domain"/>
    <property type="match status" value="1"/>
</dbReference>
<dbReference type="PROSITE" id="PS50076">
    <property type="entry name" value="DNAJ_2"/>
    <property type="match status" value="1"/>
</dbReference>
<feature type="domain" description="J" evidence="7">
    <location>
        <begin position="51"/>
        <end position="115"/>
    </location>
</feature>
<proteinExistence type="predicted"/>
<feature type="compositionally biased region" description="Basic and acidic residues" evidence="6">
    <location>
        <begin position="18"/>
        <end position="33"/>
    </location>
</feature>
<name>A0ABQ0G6R5_9PEZI</name>
<evidence type="ECO:0000313" key="9">
    <source>
        <dbReference type="Proteomes" id="UP001628179"/>
    </source>
</evidence>
<keyword evidence="9" id="KW-1185">Reference proteome</keyword>
<comment type="caution">
    <text evidence="8">The sequence shown here is derived from an EMBL/GenBank/DDBJ whole genome shotgun (WGS) entry which is preliminary data.</text>
</comment>
<feature type="region of interest" description="Disordered" evidence="6">
    <location>
        <begin position="1"/>
        <end position="33"/>
    </location>
</feature>
<evidence type="ECO:0000256" key="2">
    <source>
        <dbReference type="ARBA" id="ARBA00022692"/>
    </source>
</evidence>
<dbReference type="InterPro" id="IPR018253">
    <property type="entry name" value="DnaJ_domain_CS"/>
</dbReference>
<dbReference type="InterPro" id="IPR036869">
    <property type="entry name" value="J_dom_sf"/>
</dbReference>
<dbReference type="GeneID" id="98174412"/>
<dbReference type="InterPro" id="IPR001623">
    <property type="entry name" value="DnaJ_domain"/>
</dbReference>
<organism evidence="8 9">
    <name type="scientific">Madurella fahalii</name>
    <dbReference type="NCBI Taxonomy" id="1157608"/>
    <lineage>
        <taxon>Eukaryota</taxon>
        <taxon>Fungi</taxon>
        <taxon>Dikarya</taxon>
        <taxon>Ascomycota</taxon>
        <taxon>Pezizomycotina</taxon>
        <taxon>Sordariomycetes</taxon>
        <taxon>Sordariomycetidae</taxon>
        <taxon>Sordariales</taxon>
        <taxon>Sordariales incertae sedis</taxon>
        <taxon>Madurella</taxon>
    </lineage>
</organism>
<sequence length="356" mass="39446">MPDASASGASAAQNDGAARNRREHNQGNQERKYTVEQKAAVLRIRRCSPTAFYEILEVQKTCSDAEIKKAYRRLSLLTHPDKNGHEHADEAFKMVARAFSVLGDKDKRDKFDRFGTDPDSRFASAQQAAAQNPFTGFANRGGGPGRGGGMWEGEEISPEEMFARFFGGGGFGGPFGGFDGGPQFVFNFGGPGVRVHNFGGPRPRGRPRNPGQEEPASTWSSLVGLLPILIFIIWPILSALFSGLSSVASPSTPSMVFDEPHPPHYTVERTMPNFGVKYYVNQRDIESYSQSKLYSLDKKAEVLLVQQLRIRCEEEMAHKQELRNAAQGWLRQDPAKMEIANAYPMPACRRLKSMNL</sequence>
<comment type="subcellular location">
    <subcellularLocation>
        <location evidence="1">Endoplasmic reticulum membrane</location>
        <topology evidence="1">Single-pass membrane protein</topology>
    </subcellularLocation>
</comment>
<dbReference type="RefSeq" id="XP_070915190.1">
    <property type="nucleotide sequence ID" value="XM_071059089.1"/>
</dbReference>
<evidence type="ECO:0000256" key="4">
    <source>
        <dbReference type="ARBA" id="ARBA00022989"/>
    </source>
</evidence>
<keyword evidence="3" id="KW-0256">Endoplasmic reticulum</keyword>
<protein>
    <submittedName>
        <fullName evidence="8">Chaperone protein dnaJ</fullName>
    </submittedName>
</protein>
<dbReference type="Pfam" id="PF00226">
    <property type="entry name" value="DnaJ"/>
    <property type="match status" value="1"/>
</dbReference>
<evidence type="ECO:0000256" key="1">
    <source>
        <dbReference type="ARBA" id="ARBA00004389"/>
    </source>
</evidence>
<evidence type="ECO:0000256" key="6">
    <source>
        <dbReference type="SAM" id="MobiDB-lite"/>
    </source>
</evidence>
<dbReference type="PRINTS" id="PR00625">
    <property type="entry name" value="JDOMAIN"/>
</dbReference>
<dbReference type="Proteomes" id="UP001628179">
    <property type="component" value="Unassembled WGS sequence"/>
</dbReference>
<keyword evidence="2" id="KW-0812">Transmembrane</keyword>
<feature type="compositionally biased region" description="Gly residues" evidence="6">
    <location>
        <begin position="139"/>
        <end position="148"/>
    </location>
</feature>
<evidence type="ECO:0000259" key="7">
    <source>
        <dbReference type="PROSITE" id="PS50076"/>
    </source>
</evidence>
<accession>A0ABQ0G6R5</accession>
<evidence type="ECO:0000256" key="3">
    <source>
        <dbReference type="ARBA" id="ARBA00022824"/>
    </source>
</evidence>
<reference evidence="8 9" key="1">
    <citation type="submission" date="2024-09" db="EMBL/GenBank/DDBJ databases">
        <title>Itraconazole resistance in Madurella fahalii resulting from another homologue of gene encoding cytochrome P450 14-alpha sterol demethylase (CYP51).</title>
        <authorList>
            <person name="Yoshioka I."/>
            <person name="Fahal A.H."/>
            <person name="Kaneko S."/>
            <person name="Yaguchi T."/>
        </authorList>
    </citation>
    <scope>NUCLEOTIDE SEQUENCE [LARGE SCALE GENOMIC DNA]</scope>
    <source>
        <strain evidence="8 9">IFM 68171</strain>
    </source>
</reference>
<dbReference type="PROSITE" id="PS00636">
    <property type="entry name" value="DNAJ_1"/>
    <property type="match status" value="1"/>
</dbReference>
<dbReference type="SMART" id="SM00271">
    <property type="entry name" value="DnaJ"/>
    <property type="match status" value="1"/>
</dbReference>
<evidence type="ECO:0000313" key="8">
    <source>
        <dbReference type="EMBL" id="GAB1313458.1"/>
    </source>
</evidence>
<evidence type="ECO:0000256" key="5">
    <source>
        <dbReference type="ARBA" id="ARBA00023136"/>
    </source>
</evidence>